<evidence type="ECO:0000256" key="1">
    <source>
        <dbReference type="SAM" id="MobiDB-lite"/>
    </source>
</evidence>
<keyword evidence="3" id="KW-1185">Reference proteome</keyword>
<dbReference type="AlphaFoldDB" id="A0A368YGQ2"/>
<evidence type="ECO:0000313" key="3">
    <source>
        <dbReference type="Proteomes" id="UP000253324"/>
    </source>
</evidence>
<sequence>MFLKVDLMARVTNAMPQSLTSCTSSQGNENDLQQRPYLMGSSPELVRLQTQARSEPQFRKKPTSPGIPPGKLMTIALSLKPCGLASF</sequence>
<name>A0A368YGQ2_9HYPH</name>
<organism evidence="2 3">
    <name type="scientific">Phyllobacterium bourgognense</name>
    <dbReference type="NCBI Taxonomy" id="314236"/>
    <lineage>
        <taxon>Bacteria</taxon>
        <taxon>Pseudomonadati</taxon>
        <taxon>Pseudomonadota</taxon>
        <taxon>Alphaproteobacteria</taxon>
        <taxon>Hyphomicrobiales</taxon>
        <taxon>Phyllobacteriaceae</taxon>
        <taxon>Phyllobacterium</taxon>
    </lineage>
</organism>
<proteinExistence type="predicted"/>
<dbReference type="EMBL" id="QPJM01000031">
    <property type="protein sequence ID" value="RCW78057.1"/>
    <property type="molecule type" value="Genomic_DNA"/>
</dbReference>
<protein>
    <submittedName>
        <fullName evidence="2">Uncharacterized protein</fullName>
    </submittedName>
</protein>
<evidence type="ECO:0000313" key="2">
    <source>
        <dbReference type="EMBL" id="RCW78057.1"/>
    </source>
</evidence>
<reference evidence="2 3" key="1">
    <citation type="submission" date="2018-07" db="EMBL/GenBank/DDBJ databases">
        <title>Genomic Encyclopedia of Type Strains, Phase III (KMG-III): the genomes of soil and plant-associated and newly described type strains.</title>
        <authorList>
            <person name="Whitman W."/>
        </authorList>
    </citation>
    <scope>NUCLEOTIDE SEQUENCE [LARGE SCALE GENOMIC DNA]</scope>
    <source>
        <strain evidence="2 3">31-25a</strain>
    </source>
</reference>
<accession>A0A368YGQ2</accession>
<feature type="region of interest" description="Disordered" evidence="1">
    <location>
        <begin position="50"/>
        <end position="72"/>
    </location>
</feature>
<gene>
    <name evidence="2" type="ORF">C7476_13125</name>
</gene>
<dbReference type="Proteomes" id="UP000253324">
    <property type="component" value="Unassembled WGS sequence"/>
</dbReference>
<comment type="caution">
    <text evidence="2">The sequence shown here is derived from an EMBL/GenBank/DDBJ whole genome shotgun (WGS) entry which is preliminary data.</text>
</comment>
<dbReference type="PROSITE" id="PS51257">
    <property type="entry name" value="PROKAR_LIPOPROTEIN"/>
    <property type="match status" value="1"/>
</dbReference>